<dbReference type="EMBL" id="QXFT01000088">
    <property type="protein sequence ID" value="KAE9355662.1"/>
    <property type="molecule type" value="Genomic_DNA"/>
</dbReference>
<keyword evidence="6" id="KW-1185">Reference proteome</keyword>
<dbReference type="Proteomes" id="UP000434957">
    <property type="component" value="Unassembled WGS sequence"/>
</dbReference>
<evidence type="ECO:0008006" key="8">
    <source>
        <dbReference type="Google" id="ProtNLM"/>
    </source>
</evidence>
<dbReference type="AlphaFoldDB" id="A0A6A3NN55"/>
<comment type="caution">
    <text evidence="2">The sequence shown here is derived from an EMBL/GenBank/DDBJ whole genome shotgun (WGS) entry which is preliminary data.</text>
</comment>
<dbReference type="OrthoDB" id="10275899at2759"/>
<accession>A0A6A3NN55</accession>
<evidence type="ECO:0000313" key="5">
    <source>
        <dbReference type="Proteomes" id="UP000429607"/>
    </source>
</evidence>
<reference evidence="5 7" key="1">
    <citation type="submission" date="2018-09" db="EMBL/GenBank/DDBJ databases">
        <title>Genomic investigation of the strawberry pathogen Phytophthora fragariae indicates pathogenicity is determined by transcriptional variation in three key races.</title>
        <authorList>
            <person name="Adams T.M."/>
            <person name="Armitage A.D."/>
            <person name="Sobczyk M.K."/>
            <person name="Bates H.J."/>
            <person name="Dunwell J.M."/>
            <person name="Nellist C.F."/>
            <person name="Harrison R.J."/>
        </authorList>
    </citation>
    <scope>NUCLEOTIDE SEQUENCE [LARGE SCALE GENOMIC DNA]</scope>
    <source>
        <strain evidence="3 5">SCRP249</strain>
        <strain evidence="2 7">SCRP324</strain>
        <strain evidence="4 6">SCRP333</strain>
    </source>
</reference>
<sequence length="75" mass="7943">MRLPIATCIWFQVVASIIESLLETRRVGSPRCFAAALVTDSTGPPPRAACCCGVVGLTETLRSSFPPAGSRSCFL</sequence>
<organism evidence="2 7">
    <name type="scientific">Phytophthora rubi</name>
    <dbReference type="NCBI Taxonomy" id="129364"/>
    <lineage>
        <taxon>Eukaryota</taxon>
        <taxon>Sar</taxon>
        <taxon>Stramenopiles</taxon>
        <taxon>Oomycota</taxon>
        <taxon>Peronosporomycetes</taxon>
        <taxon>Peronosporales</taxon>
        <taxon>Peronosporaceae</taxon>
        <taxon>Phytophthora</taxon>
    </lineage>
</organism>
<keyword evidence="1" id="KW-0732">Signal</keyword>
<name>A0A6A3NN55_9STRA</name>
<dbReference type="Proteomes" id="UP000435112">
    <property type="component" value="Unassembled WGS sequence"/>
</dbReference>
<evidence type="ECO:0000313" key="2">
    <source>
        <dbReference type="EMBL" id="KAE9045973.1"/>
    </source>
</evidence>
<proteinExistence type="predicted"/>
<protein>
    <recommendedName>
        <fullName evidence="8">Secreted protein</fullName>
    </recommendedName>
</protein>
<dbReference type="EMBL" id="QXFU01000060">
    <property type="protein sequence ID" value="KAE9045973.1"/>
    <property type="molecule type" value="Genomic_DNA"/>
</dbReference>
<evidence type="ECO:0000313" key="7">
    <source>
        <dbReference type="Proteomes" id="UP000435112"/>
    </source>
</evidence>
<evidence type="ECO:0000256" key="1">
    <source>
        <dbReference type="SAM" id="SignalP"/>
    </source>
</evidence>
<evidence type="ECO:0000313" key="4">
    <source>
        <dbReference type="EMBL" id="KAE9355662.1"/>
    </source>
</evidence>
<dbReference type="EMBL" id="QXFV01000060">
    <property type="protein sequence ID" value="KAE9051018.1"/>
    <property type="molecule type" value="Genomic_DNA"/>
</dbReference>
<dbReference type="Proteomes" id="UP000429607">
    <property type="component" value="Unassembled WGS sequence"/>
</dbReference>
<evidence type="ECO:0000313" key="6">
    <source>
        <dbReference type="Proteomes" id="UP000434957"/>
    </source>
</evidence>
<feature type="signal peptide" evidence="1">
    <location>
        <begin position="1"/>
        <end position="16"/>
    </location>
</feature>
<gene>
    <name evidence="3" type="ORF">PR001_g1833</name>
    <name evidence="2" type="ORF">PR002_g1909</name>
    <name evidence="4" type="ORF">PR003_g2713</name>
</gene>
<feature type="chain" id="PRO_5036380238" description="Secreted protein" evidence="1">
    <location>
        <begin position="17"/>
        <end position="75"/>
    </location>
</feature>
<evidence type="ECO:0000313" key="3">
    <source>
        <dbReference type="EMBL" id="KAE9051018.1"/>
    </source>
</evidence>